<feature type="domain" description="SnoaL-like" evidence="2">
    <location>
        <begin position="12"/>
        <end position="133"/>
    </location>
</feature>
<proteinExistence type="predicted"/>
<sequence>MIETGQIAAPDELANRLAITDILHGHCRGLDRSDADSLKAVYWPEAEVDYGAFKGSAHQFADLVVVALAEPYELTQHTIGNTIIQFDGDHQANTESYVTARHLLADGSAEMVFSGRYLDRLERRGDCWKLIHRQVVMDWSRMHSVVDEREGEAFAALSKGDHGPKDPSFQHFVSGE</sequence>
<evidence type="ECO:0000313" key="3">
    <source>
        <dbReference type="EMBL" id="ARN73263.1"/>
    </source>
</evidence>
<feature type="region of interest" description="Disordered" evidence="1">
    <location>
        <begin position="157"/>
        <end position="176"/>
    </location>
</feature>
<dbReference type="Proteomes" id="UP000193450">
    <property type="component" value="Chromosome"/>
</dbReference>
<dbReference type="InterPro" id="IPR032710">
    <property type="entry name" value="NTF2-like_dom_sf"/>
</dbReference>
<dbReference type="CDD" id="cd00531">
    <property type="entry name" value="NTF2_like"/>
    <property type="match status" value="1"/>
</dbReference>
<name>A0A1X9NGY0_9GAMM</name>
<evidence type="ECO:0000259" key="2">
    <source>
        <dbReference type="Pfam" id="PF13577"/>
    </source>
</evidence>
<keyword evidence="4" id="KW-1185">Reference proteome</keyword>
<dbReference type="AlphaFoldDB" id="A0A1X9NGY0"/>
<dbReference type="STRING" id="716816.BST96_03555"/>
<protein>
    <recommendedName>
        <fullName evidence="2">SnoaL-like domain-containing protein</fullName>
    </recommendedName>
</protein>
<organism evidence="3 4">
    <name type="scientific">Oceanicoccus sagamiensis</name>
    <dbReference type="NCBI Taxonomy" id="716816"/>
    <lineage>
        <taxon>Bacteria</taxon>
        <taxon>Pseudomonadati</taxon>
        <taxon>Pseudomonadota</taxon>
        <taxon>Gammaproteobacteria</taxon>
        <taxon>Cellvibrionales</taxon>
        <taxon>Spongiibacteraceae</taxon>
        <taxon>Oceanicoccus</taxon>
    </lineage>
</organism>
<dbReference type="RefSeq" id="WP_169713898.1">
    <property type="nucleotide sequence ID" value="NZ_CP019343.1"/>
</dbReference>
<evidence type="ECO:0000256" key="1">
    <source>
        <dbReference type="SAM" id="MobiDB-lite"/>
    </source>
</evidence>
<dbReference type="SUPFAM" id="SSF54427">
    <property type="entry name" value="NTF2-like"/>
    <property type="match status" value="1"/>
</dbReference>
<accession>A0A1X9NGY0</accession>
<dbReference type="KEGG" id="osg:BST96_03555"/>
<dbReference type="EMBL" id="CP019343">
    <property type="protein sequence ID" value="ARN73263.1"/>
    <property type="molecule type" value="Genomic_DNA"/>
</dbReference>
<evidence type="ECO:0000313" key="4">
    <source>
        <dbReference type="Proteomes" id="UP000193450"/>
    </source>
</evidence>
<dbReference type="Gene3D" id="3.10.450.50">
    <property type="match status" value="1"/>
</dbReference>
<gene>
    <name evidence="3" type="ORF">BST96_03555</name>
</gene>
<dbReference type="InterPro" id="IPR037401">
    <property type="entry name" value="SnoaL-like"/>
</dbReference>
<reference evidence="3 4" key="1">
    <citation type="submission" date="2016-11" db="EMBL/GenBank/DDBJ databases">
        <title>Trade-off between light-utilization and light-protection in marine flavobacteria.</title>
        <authorList>
            <person name="Kumagai Y."/>
        </authorList>
    </citation>
    <scope>NUCLEOTIDE SEQUENCE [LARGE SCALE GENOMIC DNA]</scope>
    <source>
        <strain evidence="3 4">NBRC 107125</strain>
    </source>
</reference>
<dbReference type="Pfam" id="PF13577">
    <property type="entry name" value="SnoaL_4"/>
    <property type="match status" value="1"/>
</dbReference>